<feature type="compositionally biased region" description="Polar residues" evidence="1">
    <location>
        <begin position="87"/>
        <end position="96"/>
    </location>
</feature>
<evidence type="ECO:0000256" key="1">
    <source>
        <dbReference type="SAM" id="MobiDB-lite"/>
    </source>
</evidence>
<keyword evidence="3" id="KW-1185">Reference proteome</keyword>
<evidence type="ECO:0000313" key="3">
    <source>
        <dbReference type="Proteomes" id="UP001272242"/>
    </source>
</evidence>
<dbReference type="RefSeq" id="WP_261186851.1">
    <property type="nucleotide sequence ID" value="NZ_JAXBLV010000186.1"/>
</dbReference>
<dbReference type="EMBL" id="JAXBLV010000186">
    <property type="protein sequence ID" value="MDY3560938.1"/>
    <property type="molecule type" value="Genomic_DNA"/>
</dbReference>
<accession>A0ABU5F446</accession>
<evidence type="ECO:0000313" key="2">
    <source>
        <dbReference type="EMBL" id="MDY3560938.1"/>
    </source>
</evidence>
<reference evidence="3" key="1">
    <citation type="journal article" date="2023" name="Mar. Drugs">
        <title>Gemmata algarum, a Novel Planctomycete Isolated from an Algal Mat, Displays Antimicrobial Activity.</title>
        <authorList>
            <person name="Kumar G."/>
            <person name="Kallscheuer N."/>
            <person name="Kashif M."/>
            <person name="Ahamad S."/>
            <person name="Jagadeeshwari U."/>
            <person name="Pannikurungottu S."/>
            <person name="Haufschild T."/>
            <person name="Kabuu M."/>
            <person name="Sasikala C."/>
            <person name="Jogler C."/>
            <person name="Ramana C."/>
        </authorList>
    </citation>
    <scope>NUCLEOTIDE SEQUENCE [LARGE SCALE GENOMIC DNA]</scope>
    <source>
        <strain evidence="3">JC673</strain>
    </source>
</reference>
<comment type="caution">
    <text evidence="2">The sequence shown here is derived from an EMBL/GenBank/DDBJ whole genome shotgun (WGS) entry which is preliminary data.</text>
</comment>
<protein>
    <submittedName>
        <fullName evidence="2">Uncharacterized protein</fullName>
    </submittedName>
</protein>
<sequence>MAKLLPSGEPTARLARGSSPSSDQGAPALENSKTNALSVATSTNRPARVNGTRITAAENGPTRREGSDGACRSQKSTAEPRPPAASQRPSGGNATV</sequence>
<gene>
    <name evidence="2" type="ORF">R5W23_002187</name>
</gene>
<feature type="region of interest" description="Disordered" evidence="1">
    <location>
        <begin position="1"/>
        <end position="96"/>
    </location>
</feature>
<feature type="compositionally biased region" description="Polar residues" evidence="1">
    <location>
        <begin position="31"/>
        <end position="45"/>
    </location>
</feature>
<organism evidence="2 3">
    <name type="scientific">Gemmata algarum</name>
    <dbReference type="NCBI Taxonomy" id="2975278"/>
    <lineage>
        <taxon>Bacteria</taxon>
        <taxon>Pseudomonadati</taxon>
        <taxon>Planctomycetota</taxon>
        <taxon>Planctomycetia</taxon>
        <taxon>Gemmatales</taxon>
        <taxon>Gemmataceae</taxon>
        <taxon>Gemmata</taxon>
    </lineage>
</organism>
<dbReference type="Proteomes" id="UP001272242">
    <property type="component" value="Unassembled WGS sequence"/>
</dbReference>
<name>A0ABU5F446_9BACT</name>
<proteinExistence type="predicted"/>